<evidence type="ECO:0000313" key="2">
    <source>
        <dbReference type="EMBL" id="MCU7693207.1"/>
    </source>
</evidence>
<organism evidence="2 3">
    <name type="scientific">Haoranjiania flava</name>
    <dbReference type="NCBI Taxonomy" id="1856322"/>
    <lineage>
        <taxon>Bacteria</taxon>
        <taxon>Pseudomonadati</taxon>
        <taxon>Bacteroidota</taxon>
        <taxon>Chitinophagia</taxon>
        <taxon>Chitinophagales</taxon>
        <taxon>Chitinophagaceae</taxon>
        <taxon>Haoranjiania</taxon>
    </lineage>
</organism>
<name>A0AAE3LJ22_9BACT</name>
<evidence type="ECO:0000256" key="1">
    <source>
        <dbReference type="SAM" id="MobiDB-lite"/>
    </source>
</evidence>
<accession>A0AAE3LJ22</accession>
<protein>
    <submittedName>
        <fullName evidence="2">Uncharacterized protein</fullName>
    </submittedName>
</protein>
<feature type="region of interest" description="Disordered" evidence="1">
    <location>
        <begin position="61"/>
        <end position="91"/>
    </location>
</feature>
<dbReference type="AlphaFoldDB" id="A0AAE3LJ22"/>
<evidence type="ECO:0000313" key="3">
    <source>
        <dbReference type="Proteomes" id="UP001209317"/>
    </source>
</evidence>
<dbReference type="RefSeq" id="WP_263036695.1">
    <property type="nucleotide sequence ID" value="NZ_JAOTPL010000002.1"/>
</dbReference>
<keyword evidence="3" id="KW-1185">Reference proteome</keyword>
<dbReference type="Proteomes" id="UP001209317">
    <property type="component" value="Unassembled WGS sequence"/>
</dbReference>
<gene>
    <name evidence="2" type="ORF">OD355_01610</name>
</gene>
<reference evidence="2" key="1">
    <citation type="submission" date="2022-10" db="EMBL/GenBank/DDBJ databases">
        <authorList>
            <person name="Kim H.S."/>
            <person name="Kim J.-S."/>
            <person name="Suh M.K."/>
            <person name="Eom M.K."/>
            <person name="Lee J.-S."/>
        </authorList>
    </citation>
    <scope>NUCLEOTIDE SEQUENCE</scope>
    <source>
        <strain evidence="2">LIP-5</strain>
    </source>
</reference>
<proteinExistence type="predicted"/>
<feature type="compositionally biased region" description="Basic and acidic residues" evidence="1">
    <location>
        <begin position="61"/>
        <end position="75"/>
    </location>
</feature>
<comment type="caution">
    <text evidence="2">The sequence shown here is derived from an EMBL/GenBank/DDBJ whole genome shotgun (WGS) entry which is preliminary data.</text>
</comment>
<dbReference type="EMBL" id="JAOTPL010000002">
    <property type="protein sequence ID" value="MCU7693207.1"/>
    <property type="molecule type" value="Genomic_DNA"/>
</dbReference>
<sequence length="200" mass="22217">MEEKNIPQQHEGASTDTVSIKTFDNLQSAKVFYQVVKKRMISVNTWDKWAGKTLADFKLHDPSGTEVSREPREGDYFSIDIPGPGNPSGDGRDWVRVKQVEETHSEDASCFTMTVQPAPSPLNNDDDVAHFFGEEASSTFIVRRSGHDVSAEVHGRNEKPNVKDVDVSDKVRNAVVAVGGILGFSKIQWKSLTEGLIREE</sequence>